<reference evidence="1" key="1">
    <citation type="journal article" date="2012" name="Nat. Biotechnol.">
        <title>Draft genome sequence of pigeonpea (Cajanus cajan), an orphan legume crop of resource-poor farmers.</title>
        <authorList>
            <person name="Varshney R.K."/>
            <person name="Chen W."/>
            <person name="Li Y."/>
            <person name="Bharti A.K."/>
            <person name="Saxena R.K."/>
            <person name="Schlueter J.A."/>
            <person name="Donoghue M.T."/>
            <person name="Azam S."/>
            <person name="Fan G."/>
            <person name="Whaley A.M."/>
            <person name="Farmer A.D."/>
            <person name="Sheridan J."/>
            <person name="Iwata A."/>
            <person name="Tuteja R."/>
            <person name="Penmetsa R.V."/>
            <person name="Wu W."/>
            <person name="Upadhyaya H.D."/>
            <person name="Yang S.P."/>
            <person name="Shah T."/>
            <person name="Saxena K.B."/>
            <person name="Michael T."/>
            <person name="McCombie W.R."/>
            <person name="Yang B."/>
            <person name="Zhang G."/>
            <person name="Yang H."/>
            <person name="Wang J."/>
            <person name="Spillane C."/>
            <person name="Cook D.R."/>
            <person name="May G.D."/>
            <person name="Xu X."/>
            <person name="Jackson S.A."/>
        </authorList>
    </citation>
    <scope>NUCLEOTIDE SEQUENCE [LARGE SCALE GENOMIC DNA]</scope>
</reference>
<dbReference type="PANTHER" id="PTHR33116:SF70">
    <property type="entry name" value="NON-LTR RETROELEMENT REVERSE TRANSCRIPTASE-LIKE PROTEIN"/>
    <property type="match status" value="1"/>
</dbReference>
<accession>A0A151S4W2</accession>
<gene>
    <name evidence="1" type="ORF">KK1_028359</name>
</gene>
<protein>
    <submittedName>
        <fullName evidence="1">Ribonuclease H protein At1g65750 family</fullName>
    </submittedName>
</protein>
<proteinExistence type="predicted"/>
<dbReference type="EMBL" id="KQ483467">
    <property type="protein sequence ID" value="KYP49860.1"/>
    <property type="molecule type" value="Genomic_DNA"/>
</dbReference>
<organism evidence="1 2">
    <name type="scientific">Cajanus cajan</name>
    <name type="common">Pigeon pea</name>
    <name type="synonym">Cajanus indicus</name>
    <dbReference type="NCBI Taxonomy" id="3821"/>
    <lineage>
        <taxon>Eukaryota</taxon>
        <taxon>Viridiplantae</taxon>
        <taxon>Streptophyta</taxon>
        <taxon>Embryophyta</taxon>
        <taxon>Tracheophyta</taxon>
        <taxon>Spermatophyta</taxon>
        <taxon>Magnoliopsida</taxon>
        <taxon>eudicotyledons</taxon>
        <taxon>Gunneridae</taxon>
        <taxon>Pentapetalae</taxon>
        <taxon>rosids</taxon>
        <taxon>fabids</taxon>
        <taxon>Fabales</taxon>
        <taxon>Fabaceae</taxon>
        <taxon>Papilionoideae</taxon>
        <taxon>50 kb inversion clade</taxon>
        <taxon>NPAAA clade</taxon>
        <taxon>indigoferoid/millettioid clade</taxon>
        <taxon>Phaseoleae</taxon>
        <taxon>Cajanus</taxon>
    </lineage>
</organism>
<name>A0A151S4W2_CAJCA</name>
<dbReference type="Proteomes" id="UP000075243">
    <property type="component" value="Unassembled WGS sequence"/>
</dbReference>
<evidence type="ECO:0000313" key="1">
    <source>
        <dbReference type="EMBL" id="KYP49860.1"/>
    </source>
</evidence>
<dbReference type="AlphaFoldDB" id="A0A151S4W2"/>
<dbReference type="PANTHER" id="PTHR33116">
    <property type="entry name" value="REVERSE TRANSCRIPTASE ZINC-BINDING DOMAIN-CONTAINING PROTEIN-RELATED-RELATED"/>
    <property type="match status" value="1"/>
</dbReference>
<dbReference type="OMA" id="LCQTSIN"/>
<dbReference type="Gramene" id="C.cajan_26988.t">
    <property type="protein sequence ID" value="C.cajan_26988.t.cds1"/>
    <property type="gene ID" value="C.cajan_26988"/>
</dbReference>
<evidence type="ECO:0000313" key="2">
    <source>
        <dbReference type="Proteomes" id="UP000075243"/>
    </source>
</evidence>
<sequence>MERLFHIIEVVVSQKLWKPISLSKQGLSLSHLTFVDDLILFSKASLDQVEVIQSCLELFCKSLGQKVSLEKTRIFFSKNVGWSVREGISSTLGFQRMDNLGKYLGVPIQHDRVNKRLYSSIINKVNQRLSSWKAKTLFIARRLTFTKSVLATFPVYTM</sequence>
<keyword evidence="2" id="KW-1185">Reference proteome</keyword>